<name>A0A438BWW9_VITVI</name>
<comment type="caution">
    <text evidence="1">The sequence shown here is derived from an EMBL/GenBank/DDBJ whole genome shotgun (WGS) entry which is preliminary data.</text>
</comment>
<dbReference type="EMBL" id="QGNW01002599">
    <property type="protein sequence ID" value="RVW15489.1"/>
    <property type="molecule type" value="Genomic_DNA"/>
</dbReference>
<gene>
    <name evidence="1" type="ORF">CK203_096456</name>
</gene>
<evidence type="ECO:0000313" key="2">
    <source>
        <dbReference type="Proteomes" id="UP000288805"/>
    </source>
</evidence>
<dbReference type="AlphaFoldDB" id="A0A438BWW9"/>
<sequence length="316" mass="36464">MTNPKGQAWQCSNRQRNWLRSSDVEEYAKDDWLMGLCHIDKLEIAVNLLKILLLIDIEYYYSHCHSQRWGSIGWWSHENILEQKEIPSALLFAYGRFCKKYVYDFLMIDFVGNGIKFALYAINSRLKDWKKTLDVVGWRYKTGSMFWVWDKFFKQFKEDNEKETCFAGHSDRLTIPFGMSYKTSKPLLNPKRTVENVGAPEFWSNRMTLILMEKAAKGKIGGASNVTRCQPKRHQLSLSSMRNWAPIQGKVGGLLLMCHCCIPVNTVCSGMQGANREHGIVQRRAAEEEWKVKSIPNAKTNASKLATATLMVMEWA</sequence>
<evidence type="ECO:0000313" key="1">
    <source>
        <dbReference type="EMBL" id="RVW15489.1"/>
    </source>
</evidence>
<reference evidence="1 2" key="1">
    <citation type="journal article" date="2018" name="PLoS Genet.">
        <title>Population sequencing reveals clonal diversity and ancestral inbreeding in the grapevine cultivar Chardonnay.</title>
        <authorList>
            <person name="Roach M.J."/>
            <person name="Johnson D.L."/>
            <person name="Bohlmann J."/>
            <person name="van Vuuren H.J."/>
            <person name="Jones S.J."/>
            <person name="Pretorius I.S."/>
            <person name="Schmidt S.A."/>
            <person name="Borneman A.R."/>
        </authorList>
    </citation>
    <scope>NUCLEOTIDE SEQUENCE [LARGE SCALE GENOMIC DNA]</scope>
    <source>
        <strain evidence="2">cv. Chardonnay</strain>
        <tissue evidence="1">Leaf</tissue>
    </source>
</reference>
<dbReference type="Proteomes" id="UP000288805">
    <property type="component" value="Unassembled WGS sequence"/>
</dbReference>
<proteinExistence type="predicted"/>
<organism evidence="1 2">
    <name type="scientific">Vitis vinifera</name>
    <name type="common">Grape</name>
    <dbReference type="NCBI Taxonomy" id="29760"/>
    <lineage>
        <taxon>Eukaryota</taxon>
        <taxon>Viridiplantae</taxon>
        <taxon>Streptophyta</taxon>
        <taxon>Embryophyta</taxon>
        <taxon>Tracheophyta</taxon>
        <taxon>Spermatophyta</taxon>
        <taxon>Magnoliopsida</taxon>
        <taxon>eudicotyledons</taxon>
        <taxon>Gunneridae</taxon>
        <taxon>Pentapetalae</taxon>
        <taxon>rosids</taxon>
        <taxon>Vitales</taxon>
        <taxon>Vitaceae</taxon>
        <taxon>Viteae</taxon>
        <taxon>Vitis</taxon>
    </lineage>
</organism>
<protein>
    <submittedName>
        <fullName evidence="1">Uncharacterized protein</fullName>
    </submittedName>
</protein>
<accession>A0A438BWW9</accession>